<evidence type="ECO:0000256" key="4">
    <source>
        <dbReference type="ARBA" id="ARBA00022989"/>
    </source>
</evidence>
<gene>
    <name evidence="8" type="ORF">SAMN05421833_15517</name>
</gene>
<dbReference type="Pfam" id="PF02653">
    <property type="entry name" value="BPD_transp_2"/>
    <property type="match status" value="1"/>
</dbReference>
<keyword evidence="3 7" id="KW-0812">Transmembrane</keyword>
<dbReference type="Proteomes" id="UP000186096">
    <property type="component" value="Unassembled WGS sequence"/>
</dbReference>
<dbReference type="OrthoDB" id="6844941at2"/>
<dbReference type="Gene3D" id="3.40.50.300">
    <property type="entry name" value="P-loop containing nucleotide triphosphate hydrolases"/>
    <property type="match status" value="1"/>
</dbReference>
<reference evidence="9" key="1">
    <citation type="submission" date="2017-01" db="EMBL/GenBank/DDBJ databases">
        <authorList>
            <person name="Varghese N."/>
            <person name="Submissions S."/>
        </authorList>
    </citation>
    <scope>NUCLEOTIDE SEQUENCE [LARGE SCALE GENOMIC DNA]</scope>
    <source>
        <strain evidence="9">ATCC 12950</strain>
    </source>
</reference>
<feature type="transmembrane region" description="Helical" evidence="7">
    <location>
        <begin position="116"/>
        <end position="139"/>
    </location>
</feature>
<dbReference type="AlphaFoldDB" id="A0A1N7HJ47"/>
<keyword evidence="9" id="KW-1185">Reference proteome</keyword>
<dbReference type="EMBL" id="FTNI01000055">
    <property type="protein sequence ID" value="SIS24887.1"/>
    <property type="molecule type" value="Genomic_DNA"/>
</dbReference>
<name>A0A1N7HJ47_9ACTN</name>
<sequence length="183" mass="18687">MPTMTGIGKSFLGVRVLSDAGLQVEAGEVHAVMGENGAGKVFLWTGGAPRGALSQGFRTLGRGSLGPIPWSVLILLVVAAAAIALMRADFGRTLVATGDNERAAALSGVRVGRVRILAFMLSGVAAAIAGILLGGFAGVSGAGDHRAGSHHHRVRRGGSRTAAPQAQGKHLSLPPRKRSKEIS</sequence>
<evidence type="ECO:0000256" key="7">
    <source>
        <dbReference type="SAM" id="Phobius"/>
    </source>
</evidence>
<keyword evidence="2" id="KW-1003">Cell membrane</keyword>
<proteinExistence type="predicted"/>
<evidence type="ECO:0000256" key="3">
    <source>
        <dbReference type="ARBA" id="ARBA00022692"/>
    </source>
</evidence>
<dbReference type="InterPro" id="IPR001851">
    <property type="entry name" value="ABC_transp_permease"/>
</dbReference>
<evidence type="ECO:0000256" key="2">
    <source>
        <dbReference type="ARBA" id="ARBA00022475"/>
    </source>
</evidence>
<dbReference type="GO" id="GO:0005886">
    <property type="term" value="C:plasma membrane"/>
    <property type="evidence" value="ECO:0007669"/>
    <property type="project" value="UniProtKB-SubCell"/>
</dbReference>
<evidence type="ECO:0000313" key="8">
    <source>
        <dbReference type="EMBL" id="SIS24887.1"/>
    </source>
</evidence>
<accession>A0A1N7HJ47</accession>
<dbReference type="InterPro" id="IPR037294">
    <property type="entry name" value="ABC_BtuC-like"/>
</dbReference>
<keyword evidence="5 7" id="KW-0472">Membrane</keyword>
<evidence type="ECO:0000313" key="9">
    <source>
        <dbReference type="Proteomes" id="UP000186096"/>
    </source>
</evidence>
<organism evidence="8 9">
    <name type="scientific">Microbispora rosea</name>
    <dbReference type="NCBI Taxonomy" id="58117"/>
    <lineage>
        <taxon>Bacteria</taxon>
        <taxon>Bacillati</taxon>
        <taxon>Actinomycetota</taxon>
        <taxon>Actinomycetes</taxon>
        <taxon>Streptosporangiales</taxon>
        <taxon>Streptosporangiaceae</taxon>
        <taxon>Microbispora</taxon>
    </lineage>
</organism>
<feature type="transmembrane region" description="Helical" evidence="7">
    <location>
        <begin position="68"/>
        <end position="86"/>
    </location>
</feature>
<protein>
    <submittedName>
        <fullName evidence="8">Branched-chain amino acid transport system / permease component</fullName>
    </submittedName>
</protein>
<evidence type="ECO:0000256" key="1">
    <source>
        <dbReference type="ARBA" id="ARBA00004651"/>
    </source>
</evidence>
<dbReference type="InterPro" id="IPR027417">
    <property type="entry name" value="P-loop_NTPase"/>
</dbReference>
<dbReference type="SUPFAM" id="SSF81345">
    <property type="entry name" value="ABC transporter involved in vitamin B12 uptake, BtuC"/>
    <property type="match status" value="1"/>
</dbReference>
<feature type="region of interest" description="Disordered" evidence="6">
    <location>
        <begin position="144"/>
        <end position="183"/>
    </location>
</feature>
<dbReference type="STRING" id="58117.SAMN05421833_15517"/>
<keyword evidence="4 7" id="KW-1133">Transmembrane helix</keyword>
<dbReference type="GO" id="GO:0022857">
    <property type="term" value="F:transmembrane transporter activity"/>
    <property type="evidence" value="ECO:0007669"/>
    <property type="project" value="InterPro"/>
</dbReference>
<feature type="compositionally biased region" description="Basic residues" evidence="6">
    <location>
        <begin position="148"/>
        <end position="158"/>
    </location>
</feature>
<evidence type="ECO:0000256" key="6">
    <source>
        <dbReference type="SAM" id="MobiDB-lite"/>
    </source>
</evidence>
<evidence type="ECO:0000256" key="5">
    <source>
        <dbReference type="ARBA" id="ARBA00023136"/>
    </source>
</evidence>
<comment type="subcellular location">
    <subcellularLocation>
        <location evidence="1">Cell membrane</location>
        <topology evidence="1">Multi-pass membrane protein</topology>
    </subcellularLocation>
</comment>
<dbReference type="PANTHER" id="PTHR32196">
    <property type="entry name" value="ABC TRANSPORTER PERMEASE PROTEIN YPHD-RELATED-RELATED"/>
    <property type="match status" value="1"/>
</dbReference>
<dbReference type="SUPFAM" id="SSF52540">
    <property type="entry name" value="P-loop containing nucleoside triphosphate hydrolases"/>
    <property type="match status" value="1"/>
</dbReference>